<dbReference type="SUPFAM" id="SSF50475">
    <property type="entry name" value="FMN-binding split barrel"/>
    <property type="match status" value="1"/>
</dbReference>
<dbReference type="PANTHER" id="PTHR34071">
    <property type="entry name" value="5-NITROIMIDAZOLE ANTIBIOTICS RESISTANCE PROTEIN, NIMA-FAMILY-RELATED PROTEIN-RELATED"/>
    <property type="match status" value="1"/>
</dbReference>
<name>A0A1H5U8N4_XYLRU</name>
<reference evidence="2 3" key="1">
    <citation type="submission" date="2016-10" db="EMBL/GenBank/DDBJ databases">
        <authorList>
            <person name="de Groot N.N."/>
        </authorList>
    </citation>
    <scope>NUCLEOTIDE SEQUENCE [LARGE SCALE GENOMIC DNA]</scope>
    <source>
        <strain evidence="2 3">AR32</strain>
    </source>
</reference>
<dbReference type="Proteomes" id="UP000236735">
    <property type="component" value="Unassembled WGS sequence"/>
</dbReference>
<dbReference type="Gene3D" id="2.30.110.10">
    <property type="entry name" value="Electron Transport, Fmn-binding Protein, Chain A"/>
    <property type="match status" value="1"/>
</dbReference>
<sequence>MDAAFALEVLDKAPYVTISMTRADGTPYGLPLSLARTDERTFYFHCASEGDKLDCIAHHPMVFLSAVTKCMPTVGPKDGSFTLQYKSATAVGKAEIVTDRKEKIAGMRAICQRFLPHHMDAFNDAIARSLDRTTVVRITLIEPPVGKRKQYDKQGEEMTGQSSESHHACMNGRVVKDEDEVKWGTNNN</sequence>
<dbReference type="PANTHER" id="PTHR34071:SF2">
    <property type="entry name" value="FLAVIN-NUCLEOTIDE-BINDING PROTEIN"/>
    <property type="match status" value="1"/>
</dbReference>
<organism evidence="2 3">
    <name type="scientific">Xylanibacter ruminicola</name>
    <name type="common">Prevotella ruminicola</name>
    <dbReference type="NCBI Taxonomy" id="839"/>
    <lineage>
        <taxon>Bacteria</taxon>
        <taxon>Pseudomonadati</taxon>
        <taxon>Bacteroidota</taxon>
        <taxon>Bacteroidia</taxon>
        <taxon>Bacteroidales</taxon>
        <taxon>Prevotellaceae</taxon>
        <taxon>Xylanibacter</taxon>
    </lineage>
</organism>
<feature type="region of interest" description="Disordered" evidence="1">
    <location>
        <begin position="147"/>
        <end position="188"/>
    </location>
</feature>
<gene>
    <name evidence="2" type="ORF">SAMN05216354_1315</name>
</gene>
<evidence type="ECO:0008006" key="4">
    <source>
        <dbReference type="Google" id="ProtNLM"/>
    </source>
</evidence>
<dbReference type="AlphaFoldDB" id="A0A1H5U8N4"/>
<proteinExistence type="predicted"/>
<protein>
    <recommendedName>
        <fullName evidence="4">Pyridoxamine 5'-phosphate oxidase family protein</fullName>
    </recommendedName>
</protein>
<dbReference type="InterPro" id="IPR024747">
    <property type="entry name" value="Pyridox_Oxase-rel"/>
</dbReference>
<dbReference type="Pfam" id="PF12900">
    <property type="entry name" value="Pyridox_ox_2"/>
    <property type="match status" value="1"/>
</dbReference>
<evidence type="ECO:0000256" key="1">
    <source>
        <dbReference type="SAM" id="MobiDB-lite"/>
    </source>
</evidence>
<evidence type="ECO:0000313" key="2">
    <source>
        <dbReference type="EMBL" id="SEF71472.1"/>
    </source>
</evidence>
<dbReference type="InterPro" id="IPR012349">
    <property type="entry name" value="Split_barrel_FMN-bd"/>
</dbReference>
<dbReference type="EMBL" id="FNUV01000003">
    <property type="protein sequence ID" value="SEF71472.1"/>
    <property type="molecule type" value="Genomic_DNA"/>
</dbReference>
<evidence type="ECO:0000313" key="3">
    <source>
        <dbReference type="Proteomes" id="UP000236735"/>
    </source>
</evidence>
<accession>A0A1H5U8N4</accession>